<dbReference type="InterPro" id="IPR058193">
    <property type="entry name" value="VanY/YodJ_core_dom"/>
</dbReference>
<feature type="region of interest" description="Disordered" evidence="1">
    <location>
        <begin position="46"/>
        <end position="88"/>
    </location>
</feature>
<proteinExistence type="predicted"/>
<dbReference type="Pfam" id="PF02557">
    <property type="entry name" value="VanY"/>
    <property type="match status" value="1"/>
</dbReference>
<dbReference type="RefSeq" id="WP_160718443.1">
    <property type="nucleotide sequence ID" value="NZ_SUMG01000001.1"/>
</dbReference>
<dbReference type="PANTHER" id="PTHR34385">
    <property type="entry name" value="D-ALANYL-D-ALANINE CARBOXYPEPTIDASE"/>
    <property type="match status" value="1"/>
</dbReference>
<dbReference type="AlphaFoldDB" id="A0AA44BE59"/>
<dbReference type="PANTHER" id="PTHR34385:SF1">
    <property type="entry name" value="PEPTIDOGLYCAN L-ALANYL-D-GLUTAMATE ENDOPEPTIDASE CWLK"/>
    <property type="match status" value="1"/>
</dbReference>
<dbReference type="SUPFAM" id="SSF55166">
    <property type="entry name" value="Hedgehog/DD-peptidase"/>
    <property type="match status" value="1"/>
</dbReference>
<dbReference type="GO" id="GO:0008233">
    <property type="term" value="F:peptidase activity"/>
    <property type="evidence" value="ECO:0007669"/>
    <property type="project" value="InterPro"/>
</dbReference>
<organism evidence="3 4">
    <name type="scientific">Isachenkonia alkalipeptolytica</name>
    <dbReference type="NCBI Taxonomy" id="2565777"/>
    <lineage>
        <taxon>Bacteria</taxon>
        <taxon>Bacillati</taxon>
        <taxon>Bacillota</taxon>
        <taxon>Clostridia</taxon>
        <taxon>Eubacteriales</taxon>
        <taxon>Clostridiaceae</taxon>
        <taxon>Isachenkonia</taxon>
    </lineage>
</organism>
<evidence type="ECO:0000259" key="2">
    <source>
        <dbReference type="Pfam" id="PF02557"/>
    </source>
</evidence>
<dbReference type="InterPro" id="IPR003709">
    <property type="entry name" value="VanY-like_core_dom"/>
</dbReference>
<dbReference type="InterPro" id="IPR052179">
    <property type="entry name" value="DD-CPase-like"/>
</dbReference>
<evidence type="ECO:0000313" key="3">
    <source>
        <dbReference type="EMBL" id="NBG87146.1"/>
    </source>
</evidence>
<sequence length="368" mass="41346">MTNTNQSNTPKISKIMNKQGKVFNNKILILVLLMALSLVITGCNIDSVDNDSEDNGDTGEVEEDGETTDPIDGDSEDKGETEPTEPETLAEELGIEEINETMYTLISVPYREEPIYEAEVLGKIDAKEPVEASGIVANGWIRLETEDTSAYIHQAFLSEEEIETMTWGSGEMEEEMVILPNPEDIEAIVNKEIALTPDFHPEDLVQPDVPWAEVSNYRYMRIEAAEALEDLFDHASEEGLTLLGRTGFRSYEAQENIFINFVNNHGYEEARTFSAKPGQSEHQTGLAMDITADSVDGGLSSDFGSTEEGKWVEENAHLHGYIIRYPKEKEEITGYIYEPWHIRYVGEELATELYETGLTMEEYFGQVQ</sequence>
<evidence type="ECO:0000256" key="1">
    <source>
        <dbReference type="SAM" id="MobiDB-lite"/>
    </source>
</evidence>
<dbReference type="Proteomes" id="UP000449710">
    <property type="component" value="Unassembled WGS sequence"/>
</dbReference>
<feature type="domain" description="D-alanyl-D-alanine carboxypeptidase-like core" evidence="2">
    <location>
        <begin position="219"/>
        <end position="346"/>
    </location>
</feature>
<dbReference type="EMBL" id="SUMG01000001">
    <property type="protein sequence ID" value="NBG87146.1"/>
    <property type="molecule type" value="Genomic_DNA"/>
</dbReference>
<comment type="caution">
    <text evidence="3">The sequence shown here is derived from an EMBL/GenBank/DDBJ whole genome shotgun (WGS) entry which is preliminary data.</text>
</comment>
<name>A0AA44BE59_9CLOT</name>
<dbReference type="CDD" id="cd14852">
    <property type="entry name" value="LD-carboxypeptidase"/>
    <property type="match status" value="1"/>
</dbReference>
<dbReference type="InterPro" id="IPR009045">
    <property type="entry name" value="Zn_M74/Hedgehog-like"/>
</dbReference>
<keyword evidence="4" id="KW-1185">Reference proteome</keyword>
<feature type="compositionally biased region" description="Acidic residues" evidence="1">
    <location>
        <begin position="48"/>
        <end position="75"/>
    </location>
</feature>
<evidence type="ECO:0000313" key="4">
    <source>
        <dbReference type="Proteomes" id="UP000449710"/>
    </source>
</evidence>
<dbReference type="GO" id="GO:0006508">
    <property type="term" value="P:proteolysis"/>
    <property type="evidence" value="ECO:0007669"/>
    <property type="project" value="InterPro"/>
</dbReference>
<reference evidence="3 4" key="1">
    <citation type="submission" date="2019-04" db="EMBL/GenBank/DDBJ databases">
        <title>Isachenkonia alkalipeptolytica gen. nov. sp. nov. a new anaerobic, alkiliphilic organothrophic bacterium capable to reduce synthesized ferrihydrite isolated from a soda lake.</title>
        <authorList>
            <person name="Toshchakov S.V."/>
            <person name="Zavarzina D.G."/>
            <person name="Zhilina T.N."/>
            <person name="Kostrikina N.A."/>
            <person name="Kublanov I.V."/>
        </authorList>
    </citation>
    <scope>NUCLEOTIDE SEQUENCE [LARGE SCALE GENOMIC DNA]</scope>
    <source>
        <strain evidence="3 4">Z-1701</strain>
    </source>
</reference>
<dbReference type="Gene3D" id="3.30.1380.10">
    <property type="match status" value="1"/>
</dbReference>
<gene>
    <name evidence="3" type="ORF">ISALK_01395</name>
</gene>
<accession>A0AA44BE59</accession>
<protein>
    <recommendedName>
        <fullName evidence="2">D-alanyl-D-alanine carboxypeptidase-like core domain-containing protein</fullName>
    </recommendedName>
</protein>